<keyword evidence="2" id="KW-0238">DNA-binding</keyword>
<dbReference type="SMART" id="SM00342">
    <property type="entry name" value="HTH_ARAC"/>
    <property type="match status" value="1"/>
</dbReference>
<dbReference type="Pfam" id="PF12833">
    <property type="entry name" value="HTH_18"/>
    <property type="match status" value="1"/>
</dbReference>
<keyword evidence="4" id="KW-0804">Transcription</keyword>
<name>A0ABW5AEF0_9BRAD</name>
<dbReference type="InterPro" id="IPR037923">
    <property type="entry name" value="HTH-like"/>
</dbReference>
<organism evidence="6 7">
    <name type="scientific">Rhodoplanes azumiensis</name>
    <dbReference type="NCBI Taxonomy" id="1897628"/>
    <lineage>
        <taxon>Bacteria</taxon>
        <taxon>Pseudomonadati</taxon>
        <taxon>Pseudomonadota</taxon>
        <taxon>Alphaproteobacteria</taxon>
        <taxon>Hyphomicrobiales</taxon>
        <taxon>Nitrobacteraceae</taxon>
        <taxon>Rhodoplanes</taxon>
    </lineage>
</organism>
<dbReference type="InterPro" id="IPR018060">
    <property type="entry name" value="HTH_AraC"/>
</dbReference>
<dbReference type="InterPro" id="IPR009057">
    <property type="entry name" value="Homeodomain-like_sf"/>
</dbReference>
<dbReference type="EMBL" id="JBHUIW010000003">
    <property type="protein sequence ID" value="MFD2181303.1"/>
    <property type="molecule type" value="Genomic_DNA"/>
</dbReference>
<evidence type="ECO:0000256" key="3">
    <source>
        <dbReference type="ARBA" id="ARBA00023159"/>
    </source>
</evidence>
<gene>
    <name evidence="6" type="ORF">ACFSOX_03995</name>
</gene>
<protein>
    <submittedName>
        <fullName evidence="6">Helix-turn-helix domain-containing protein</fullName>
    </submittedName>
</protein>
<keyword evidence="1" id="KW-0805">Transcription regulation</keyword>
<keyword evidence="7" id="KW-1185">Reference proteome</keyword>
<dbReference type="SUPFAM" id="SSF51215">
    <property type="entry name" value="Regulatory protein AraC"/>
    <property type="match status" value="1"/>
</dbReference>
<dbReference type="Pfam" id="PF14525">
    <property type="entry name" value="AraC_binding_2"/>
    <property type="match status" value="1"/>
</dbReference>
<evidence type="ECO:0000256" key="1">
    <source>
        <dbReference type="ARBA" id="ARBA00023015"/>
    </source>
</evidence>
<dbReference type="PROSITE" id="PS00041">
    <property type="entry name" value="HTH_ARAC_FAMILY_1"/>
    <property type="match status" value="1"/>
</dbReference>
<dbReference type="PANTHER" id="PTHR46796">
    <property type="entry name" value="HTH-TYPE TRANSCRIPTIONAL ACTIVATOR RHAS-RELATED"/>
    <property type="match status" value="1"/>
</dbReference>
<dbReference type="PROSITE" id="PS01124">
    <property type="entry name" value="HTH_ARAC_FAMILY_2"/>
    <property type="match status" value="1"/>
</dbReference>
<reference evidence="7" key="1">
    <citation type="journal article" date="2019" name="Int. J. Syst. Evol. Microbiol.">
        <title>The Global Catalogue of Microorganisms (GCM) 10K type strain sequencing project: providing services to taxonomists for standard genome sequencing and annotation.</title>
        <authorList>
            <consortium name="The Broad Institute Genomics Platform"/>
            <consortium name="The Broad Institute Genome Sequencing Center for Infectious Disease"/>
            <person name="Wu L."/>
            <person name="Ma J."/>
        </authorList>
    </citation>
    <scope>NUCLEOTIDE SEQUENCE [LARGE SCALE GENOMIC DNA]</scope>
    <source>
        <strain evidence="7">CGMCC 1.6774</strain>
    </source>
</reference>
<accession>A0ABW5AEF0</accession>
<keyword evidence="3" id="KW-0010">Activator</keyword>
<dbReference type="SUPFAM" id="SSF46689">
    <property type="entry name" value="Homeodomain-like"/>
    <property type="match status" value="1"/>
</dbReference>
<dbReference type="PANTHER" id="PTHR46796:SF6">
    <property type="entry name" value="ARAC SUBFAMILY"/>
    <property type="match status" value="1"/>
</dbReference>
<dbReference type="RefSeq" id="WP_378476493.1">
    <property type="nucleotide sequence ID" value="NZ_JBHUIW010000003.1"/>
</dbReference>
<dbReference type="InterPro" id="IPR050204">
    <property type="entry name" value="AraC_XylS_family_regulators"/>
</dbReference>
<evidence type="ECO:0000313" key="7">
    <source>
        <dbReference type="Proteomes" id="UP001597314"/>
    </source>
</evidence>
<dbReference type="InterPro" id="IPR035418">
    <property type="entry name" value="AraC-bd_2"/>
</dbReference>
<comment type="caution">
    <text evidence="6">The sequence shown here is derived from an EMBL/GenBank/DDBJ whole genome shotgun (WGS) entry which is preliminary data.</text>
</comment>
<dbReference type="PRINTS" id="PR00032">
    <property type="entry name" value="HTHARAC"/>
</dbReference>
<evidence type="ECO:0000259" key="5">
    <source>
        <dbReference type="PROSITE" id="PS01124"/>
    </source>
</evidence>
<dbReference type="InterPro" id="IPR020449">
    <property type="entry name" value="Tscrpt_reg_AraC-type_HTH"/>
</dbReference>
<evidence type="ECO:0000256" key="4">
    <source>
        <dbReference type="ARBA" id="ARBA00023163"/>
    </source>
</evidence>
<evidence type="ECO:0000256" key="2">
    <source>
        <dbReference type="ARBA" id="ARBA00023125"/>
    </source>
</evidence>
<dbReference type="Gene3D" id="1.10.10.60">
    <property type="entry name" value="Homeodomain-like"/>
    <property type="match status" value="1"/>
</dbReference>
<evidence type="ECO:0000313" key="6">
    <source>
        <dbReference type="EMBL" id="MFD2181303.1"/>
    </source>
</evidence>
<proteinExistence type="predicted"/>
<feature type="domain" description="HTH araC/xylS-type" evidence="5">
    <location>
        <begin position="196"/>
        <end position="296"/>
    </location>
</feature>
<sequence length="320" mass="35109">MREAAIDLCDVTSLAPPDAFQFSSTATAVGQALLLDSVSTGLGYVRTPAHIARGDMDHYLVSFCLEGEMQFASGRRHVTVRPGDICLVDMAQPNRTWLVEAGQARSRIATLVLPRAVLAPRLVHPDSATASVLPRDDRRAQLLADQIAALRQKPGPETGDAFDTVEAIADVVATAVGSTAQVAETASRADRHLLLAMIKRHIEAHLETDTLDAQSLCRQFRLSRASLYRLFEADGGLTRYVQERRLARALRLLVAPGTRRERLIDLAVDLRFSSDSTFVRAFRRQFGVTPGEIREVSRAWLRDAGTMAGPDHVLRHIGRG</sequence>
<dbReference type="Proteomes" id="UP001597314">
    <property type="component" value="Unassembled WGS sequence"/>
</dbReference>
<dbReference type="InterPro" id="IPR018062">
    <property type="entry name" value="HTH_AraC-typ_CS"/>
</dbReference>